<feature type="domain" description="VWFA" evidence="3">
    <location>
        <begin position="325"/>
        <end position="563"/>
    </location>
</feature>
<dbReference type="InterPro" id="IPR050934">
    <property type="entry name" value="ITIH"/>
</dbReference>
<dbReference type="PANTHER" id="PTHR10338">
    <property type="entry name" value="INTER-ALPHA-TRYPSIN INHIBITOR HEAVY CHAIN FAMILY MEMBER"/>
    <property type="match status" value="1"/>
</dbReference>
<dbReference type="Pfam" id="PF13768">
    <property type="entry name" value="VWA_3"/>
    <property type="match status" value="1"/>
</dbReference>
<evidence type="ECO:0000259" key="3">
    <source>
        <dbReference type="PROSITE" id="PS50234"/>
    </source>
</evidence>
<dbReference type="PROSITE" id="PS51468">
    <property type="entry name" value="VIT"/>
    <property type="match status" value="1"/>
</dbReference>
<dbReference type="Proteomes" id="UP000789524">
    <property type="component" value="Unassembled WGS sequence"/>
</dbReference>
<name>A0A8J2R048_9NEOP</name>
<dbReference type="InterPro" id="IPR013694">
    <property type="entry name" value="VIT"/>
</dbReference>
<sequence length="942" mass="104087">MKKSWIFLFYIAFIVAKAQTAAISSTETLVVAKTDDEVSTPAPSEPVTDEPNAPIKVTEMRVNSEVTMRYAHTAVVTHVRNPASKAQEATFHVLLPETAFISGFIMTLGGKSYKAYVKEKNEAKQIFNEAVSQGTGAAHIAAKARDSNHFTVSVNVEPKSVAIFNLTYEELLVRRNGVYNHAINLHPGTLVPKLEVVVHIKESQKITTLRVPEVRTGNEIDATENDAQNSKAVQTRNGDKEATITFTPDLDEQMNLIKIYKDKTKDTVTHHYWDNNEEEDNRDGVLGQFVVQYDVERSNDGEVLVNDGYFVHFLAPSSLPPLNKYVVFVLDTSSSMSGRKVEQLIEAMNAILSDLNPSDYFSIVEFNSDYSVHELKEADEPQPEPQKFSWYGSTSSSNKKLVSPSLASPENIAKAKVIISRLRANGGTNIDSALSVAMDLIHKFSGNKDVSSEKSNSSDAANEKAVANANDLKTKPVHELEPIIIFLTDGDPTIGETSTSRIISHITEKNSGEMRASLFSLAFGEDADRNFLRKLSLRNEGFMRHIYEAADAALQLRDFYKQVSSPLLAHVKFTYPREQIKEGSVSKNKFRTVYAGSEVVVAGELSDDAVELKPVVSGFCGNQDGKLIPYENDQSKIKVTRVKDFLPLERLWAYLSIQQLLDQRDASEDTAAKEHEKKALNLALKYSFVTPLTSLVVVKPNETNAVDAESVDKNSNNYNFNVIIEVLEEILSFSSRIIPFVIALSFNAMPQAPLSHHLLIAPQAYRPTVMGGNGDALALIGGFHAQVEAEEVDESFDDIGSNSFISTPVPGSQFFQSATTEIPDQEKYHLENYMWTLGLVNNTADALVFMDNGTEIVLQLSKDRNAPRGNSDESCTNVPVDATGPSLPLVPVEASCVYITRCSAARNLTEDDYRRSYCRVDNKYAGVCCPSTQIDTEVVPVI</sequence>
<organism evidence="5 6">
    <name type="scientific">Danaus chrysippus</name>
    <name type="common">African queen</name>
    <dbReference type="NCBI Taxonomy" id="151541"/>
    <lineage>
        <taxon>Eukaryota</taxon>
        <taxon>Metazoa</taxon>
        <taxon>Ecdysozoa</taxon>
        <taxon>Arthropoda</taxon>
        <taxon>Hexapoda</taxon>
        <taxon>Insecta</taxon>
        <taxon>Pterygota</taxon>
        <taxon>Neoptera</taxon>
        <taxon>Endopterygota</taxon>
        <taxon>Lepidoptera</taxon>
        <taxon>Glossata</taxon>
        <taxon>Ditrysia</taxon>
        <taxon>Papilionoidea</taxon>
        <taxon>Nymphalidae</taxon>
        <taxon>Danainae</taxon>
        <taxon>Danaini</taxon>
        <taxon>Danaina</taxon>
        <taxon>Danaus</taxon>
        <taxon>Anosia</taxon>
    </lineage>
</organism>
<dbReference type="OrthoDB" id="299997at2759"/>
<dbReference type="SMART" id="SM00609">
    <property type="entry name" value="VIT"/>
    <property type="match status" value="1"/>
</dbReference>
<keyword evidence="2" id="KW-0732">Signal</keyword>
<evidence type="ECO:0000313" key="6">
    <source>
        <dbReference type="Proteomes" id="UP000789524"/>
    </source>
</evidence>
<dbReference type="SUPFAM" id="SSF53300">
    <property type="entry name" value="vWA-like"/>
    <property type="match status" value="1"/>
</dbReference>
<dbReference type="AlphaFoldDB" id="A0A8J2R048"/>
<dbReference type="PANTHER" id="PTHR10338:SF108">
    <property type="entry name" value="INTER-ALPHA-TRYPSIN INHIBITOR HEAVY CHAIN H4-LIKE PROTEIN"/>
    <property type="match status" value="1"/>
</dbReference>
<keyword evidence="6" id="KW-1185">Reference proteome</keyword>
<dbReference type="Pfam" id="PF08487">
    <property type="entry name" value="VIT"/>
    <property type="match status" value="1"/>
</dbReference>
<evidence type="ECO:0000256" key="2">
    <source>
        <dbReference type="SAM" id="SignalP"/>
    </source>
</evidence>
<dbReference type="EMBL" id="CAKASE010000074">
    <property type="protein sequence ID" value="CAG9576017.1"/>
    <property type="molecule type" value="Genomic_DNA"/>
</dbReference>
<evidence type="ECO:0000259" key="4">
    <source>
        <dbReference type="PROSITE" id="PS51468"/>
    </source>
</evidence>
<evidence type="ECO:0000313" key="5">
    <source>
        <dbReference type="EMBL" id="CAG9576017.1"/>
    </source>
</evidence>
<dbReference type="InterPro" id="IPR002035">
    <property type="entry name" value="VWF_A"/>
</dbReference>
<protein>
    <submittedName>
        <fullName evidence="5">(African queen) hypothetical protein</fullName>
    </submittedName>
</protein>
<comment type="caution">
    <text evidence="5">The sequence shown here is derived from an EMBL/GenBank/DDBJ whole genome shotgun (WGS) entry which is preliminary data.</text>
</comment>
<accession>A0A8J2R048</accession>
<dbReference type="InterPro" id="IPR036465">
    <property type="entry name" value="vWFA_dom_sf"/>
</dbReference>
<gene>
    <name evidence="5" type="ORF">DCHRY22_LOCUS11791</name>
</gene>
<evidence type="ECO:0000256" key="1">
    <source>
        <dbReference type="SAM" id="MobiDB-lite"/>
    </source>
</evidence>
<feature type="signal peptide" evidence="2">
    <location>
        <begin position="1"/>
        <end position="20"/>
    </location>
</feature>
<dbReference type="SMART" id="SM00327">
    <property type="entry name" value="VWA"/>
    <property type="match status" value="1"/>
</dbReference>
<dbReference type="Gene3D" id="3.40.50.410">
    <property type="entry name" value="von Willebrand factor, type A domain"/>
    <property type="match status" value="1"/>
</dbReference>
<feature type="region of interest" description="Disordered" evidence="1">
    <location>
        <begin position="376"/>
        <end position="396"/>
    </location>
</feature>
<proteinExistence type="predicted"/>
<feature type="chain" id="PRO_5035253537" evidence="2">
    <location>
        <begin position="21"/>
        <end position="942"/>
    </location>
</feature>
<reference evidence="5" key="1">
    <citation type="submission" date="2021-09" db="EMBL/GenBank/DDBJ databases">
        <authorList>
            <person name="Martin H S."/>
        </authorList>
    </citation>
    <scope>NUCLEOTIDE SEQUENCE</scope>
</reference>
<dbReference type="GO" id="GO:0032991">
    <property type="term" value="C:protein-containing complex"/>
    <property type="evidence" value="ECO:0007669"/>
    <property type="project" value="UniProtKB-ARBA"/>
</dbReference>
<feature type="domain" description="VIT" evidence="4">
    <location>
        <begin position="41"/>
        <end position="170"/>
    </location>
</feature>
<dbReference type="PROSITE" id="PS50234">
    <property type="entry name" value="VWFA"/>
    <property type="match status" value="1"/>
</dbReference>